<sequence>MIVSNEFVQQMQMAVLDYFAGERQEMLIILSGSAVLAIVAAWLWAATRTGFAMALAITVLVSASLLSAMAVSLLVRDKGLSGNVTQALGSEQRASAISAERERISVVISLYKYYRYAAAAVGVLALAGLLLTQRGWVHGLAAGLLLLVVAQTMIDHYSEKRARLYFEKLNVMSGS</sequence>
<gene>
    <name evidence="2" type="ORF">SAMN06265795_1282</name>
</gene>
<feature type="transmembrane region" description="Helical" evidence="1">
    <location>
        <begin position="51"/>
        <end position="75"/>
    </location>
</feature>
<feature type="transmembrane region" description="Helical" evidence="1">
    <location>
        <begin position="26"/>
        <end position="45"/>
    </location>
</feature>
<evidence type="ECO:0000313" key="3">
    <source>
        <dbReference type="Proteomes" id="UP000198284"/>
    </source>
</evidence>
<feature type="transmembrane region" description="Helical" evidence="1">
    <location>
        <begin position="113"/>
        <end position="130"/>
    </location>
</feature>
<accession>A0A239LZK8</accession>
<evidence type="ECO:0000256" key="1">
    <source>
        <dbReference type="SAM" id="Phobius"/>
    </source>
</evidence>
<keyword evidence="1" id="KW-1133">Transmembrane helix</keyword>
<reference evidence="2 3" key="1">
    <citation type="submission" date="2017-06" db="EMBL/GenBank/DDBJ databases">
        <authorList>
            <person name="Kim H.J."/>
            <person name="Triplett B.A."/>
        </authorList>
    </citation>
    <scope>NUCLEOTIDE SEQUENCE [LARGE SCALE GENOMIC DNA]</scope>
    <source>
        <strain evidence="2 3">U15</strain>
    </source>
</reference>
<keyword evidence="1" id="KW-0472">Membrane</keyword>
<dbReference type="EMBL" id="FZOT01000028">
    <property type="protein sequence ID" value="SNT35213.1"/>
    <property type="molecule type" value="Genomic_DNA"/>
</dbReference>
<name>A0A239LZK8_9BURK</name>
<protein>
    <submittedName>
        <fullName evidence="2">Uncharacterized protein</fullName>
    </submittedName>
</protein>
<organism evidence="2 3">
    <name type="scientific">Noviherbaspirillum humi</name>
    <dbReference type="NCBI Taxonomy" id="1688639"/>
    <lineage>
        <taxon>Bacteria</taxon>
        <taxon>Pseudomonadati</taxon>
        <taxon>Pseudomonadota</taxon>
        <taxon>Betaproteobacteria</taxon>
        <taxon>Burkholderiales</taxon>
        <taxon>Oxalobacteraceae</taxon>
        <taxon>Noviherbaspirillum</taxon>
    </lineage>
</organism>
<proteinExistence type="predicted"/>
<dbReference type="AlphaFoldDB" id="A0A239LZK8"/>
<keyword evidence="1" id="KW-0812">Transmembrane</keyword>
<keyword evidence="3" id="KW-1185">Reference proteome</keyword>
<dbReference type="Proteomes" id="UP000198284">
    <property type="component" value="Unassembled WGS sequence"/>
</dbReference>
<evidence type="ECO:0000313" key="2">
    <source>
        <dbReference type="EMBL" id="SNT35213.1"/>
    </source>
</evidence>
<feature type="transmembrane region" description="Helical" evidence="1">
    <location>
        <begin position="136"/>
        <end position="154"/>
    </location>
</feature>